<comment type="caution">
    <text evidence="1">The sequence shown here is derived from an EMBL/GenBank/DDBJ whole genome shotgun (WGS) entry which is preliminary data.</text>
</comment>
<sequence>MLQGHFFPLQNFSIASLRGALTFVPATAEPVVVSSVAIVVIEKRWRRHRQSLGITPDRLASGTSCSPRGRSFQWTGKLLRPSATTTSLLTSQCLVFYTVTADSRPKGHPCVNSSAYLAWNLGGNGTLACHPPTPSSSPHSFPSWADVQQCLPDGGSALHL</sequence>
<evidence type="ECO:0000313" key="2">
    <source>
        <dbReference type="Proteomes" id="UP001243330"/>
    </source>
</evidence>
<dbReference type="AlphaFoldDB" id="A0AAD9EJB9"/>
<protein>
    <submittedName>
        <fullName evidence="1">Uncharacterized protein</fullName>
    </submittedName>
</protein>
<accession>A0AAD9EJB9</accession>
<reference evidence="1" key="1">
    <citation type="submission" date="2023-01" db="EMBL/GenBank/DDBJ databases">
        <title>Colletotrichum chrysophilum M932 genome sequence.</title>
        <authorList>
            <person name="Baroncelli R."/>
        </authorList>
    </citation>
    <scope>NUCLEOTIDE SEQUENCE</scope>
    <source>
        <strain evidence="1">M932</strain>
    </source>
</reference>
<dbReference type="EMBL" id="JAQOWY010000119">
    <property type="protein sequence ID" value="KAK1850458.1"/>
    <property type="molecule type" value="Genomic_DNA"/>
</dbReference>
<gene>
    <name evidence="1" type="ORF">CCHR01_06936</name>
</gene>
<keyword evidence="2" id="KW-1185">Reference proteome</keyword>
<name>A0AAD9EJB9_9PEZI</name>
<proteinExistence type="predicted"/>
<evidence type="ECO:0000313" key="1">
    <source>
        <dbReference type="EMBL" id="KAK1850458.1"/>
    </source>
</evidence>
<dbReference type="Proteomes" id="UP001243330">
    <property type="component" value="Unassembled WGS sequence"/>
</dbReference>
<organism evidence="1 2">
    <name type="scientific">Colletotrichum chrysophilum</name>
    <dbReference type="NCBI Taxonomy" id="1836956"/>
    <lineage>
        <taxon>Eukaryota</taxon>
        <taxon>Fungi</taxon>
        <taxon>Dikarya</taxon>
        <taxon>Ascomycota</taxon>
        <taxon>Pezizomycotina</taxon>
        <taxon>Sordariomycetes</taxon>
        <taxon>Hypocreomycetidae</taxon>
        <taxon>Glomerellales</taxon>
        <taxon>Glomerellaceae</taxon>
        <taxon>Colletotrichum</taxon>
        <taxon>Colletotrichum gloeosporioides species complex</taxon>
    </lineage>
</organism>